<dbReference type="EMBL" id="JASBWU010000018">
    <property type="protein sequence ID" value="KAJ9114678.1"/>
    <property type="molecule type" value="Genomic_DNA"/>
</dbReference>
<sequence>MIPLRWHITPHHRRIEDRQLRYDTLSKIIDEGIYEDVTASYWEWTKGTAPSDEQLDQNSDWASDSWIDCGIYRLNHNAQQYYYVPSVEQTWVRANATTQIAPPPPIGSQRNSPGTSQSHLPTATHPHHHGGDSLSIPQIEGGTTARFLKVEETDSGLGKVPEDIAIDTTASTGAKRNAPDDGAEPLRGPRGRKRVDSRHVGVEDYPPSGPSVSSVNVQDYRPPLLGPEYCGTGKGVVSGFPSYNHRDTTNISHLAEYSGPVNGSNCDFDDVGHTSKEPTSELLQYHSHKAPIHKSTSRTIFECLEFLFTYANGLRSALGNAGVMDQLNAPQNNRNGGEAAKNTHKECECGERSGSHTPIQLLMDKAIEKEGRTIAHAAVQQQSNFRSWSVDAVSSELALAFSFAKLEDTSSDMVVRPNSL</sequence>
<gene>
    <name evidence="1" type="ORF">QFC22_005554</name>
</gene>
<evidence type="ECO:0000313" key="2">
    <source>
        <dbReference type="Proteomes" id="UP001243375"/>
    </source>
</evidence>
<evidence type="ECO:0000313" key="1">
    <source>
        <dbReference type="EMBL" id="KAJ9114678.1"/>
    </source>
</evidence>
<organism evidence="1 2">
    <name type="scientific">Naganishia vaughanmartiniae</name>
    <dbReference type="NCBI Taxonomy" id="1424756"/>
    <lineage>
        <taxon>Eukaryota</taxon>
        <taxon>Fungi</taxon>
        <taxon>Dikarya</taxon>
        <taxon>Basidiomycota</taxon>
        <taxon>Agaricomycotina</taxon>
        <taxon>Tremellomycetes</taxon>
        <taxon>Filobasidiales</taxon>
        <taxon>Filobasidiaceae</taxon>
        <taxon>Naganishia</taxon>
    </lineage>
</organism>
<protein>
    <submittedName>
        <fullName evidence="1">Uncharacterized protein</fullName>
    </submittedName>
</protein>
<proteinExistence type="predicted"/>
<reference evidence="1" key="1">
    <citation type="submission" date="2023-04" db="EMBL/GenBank/DDBJ databases">
        <title>Draft Genome sequencing of Naganishia species isolated from polar environments using Oxford Nanopore Technology.</title>
        <authorList>
            <person name="Leo P."/>
            <person name="Venkateswaran K."/>
        </authorList>
    </citation>
    <scope>NUCLEOTIDE SEQUENCE</scope>
    <source>
        <strain evidence="1">MNA-CCFEE 5425</strain>
    </source>
</reference>
<name>A0ACC2WTB3_9TREE</name>
<comment type="caution">
    <text evidence="1">The sequence shown here is derived from an EMBL/GenBank/DDBJ whole genome shotgun (WGS) entry which is preliminary data.</text>
</comment>
<accession>A0ACC2WTB3</accession>
<dbReference type="Proteomes" id="UP001243375">
    <property type="component" value="Unassembled WGS sequence"/>
</dbReference>
<keyword evidence="2" id="KW-1185">Reference proteome</keyword>